<dbReference type="RefSeq" id="WP_013772308.1">
    <property type="nucleotide sequence ID" value="NC_015514.1"/>
</dbReference>
<keyword evidence="2" id="KW-0808">Transferase</keyword>
<dbReference type="GO" id="GO:0004311">
    <property type="term" value="F:geranylgeranyl diphosphate synthase activity"/>
    <property type="evidence" value="ECO:0007669"/>
    <property type="project" value="InterPro"/>
</dbReference>
<dbReference type="InterPro" id="IPR019845">
    <property type="entry name" value="Squalene/phytoene_synthase_CS"/>
</dbReference>
<dbReference type="HOGENOM" id="CLU_037269_3_0_11"/>
<comment type="pathway">
    <text evidence="1">Carotenoid biosynthesis; phytoene biosynthesis.</text>
</comment>
<accession>F4GZW8</accession>
<dbReference type="Pfam" id="PF00494">
    <property type="entry name" value="SQS_PSY"/>
    <property type="match status" value="1"/>
</dbReference>
<dbReference type="Proteomes" id="UP000008460">
    <property type="component" value="Chromosome"/>
</dbReference>
<dbReference type="KEGG" id="cfi:Celf_3170"/>
<organism evidence="4 5">
    <name type="scientific">Cellulomonas fimi (strain ATCC 484 / DSM 20113 / JCM 1341 / CCUG 24087 / LMG 16345 / NBRC 15513 / NCIMB 8980 / NCTC 7547 / NRS-133)</name>
    <dbReference type="NCBI Taxonomy" id="590998"/>
    <lineage>
        <taxon>Bacteria</taxon>
        <taxon>Bacillati</taxon>
        <taxon>Actinomycetota</taxon>
        <taxon>Actinomycetes</taxon>
        <taxon>Micrococcales</taxon>
        <taxon>Cellulomonadaceae</taxon>
        <taxon>Cellulomonas</taxon>
    </lineage>
</organism>
<dbReference type="InterPro" id="IPR002060">
    <property type="entry name" value="Squ/phyt_synthse"/>
</dbReference>
<keyword evidence="5" id="KW-1185">Reference proteome</keyword>
<dbReference type="eggNOG" id="COG1562">
    <property type="taxonomic scope" value="Bacteria"/>
</dbReference>
<dbReference type="SFLD" id="SFLDG01212">
    <property type="entry name" value="Phytoene_synthase_like"/>
    <property type="match status" value="1"/>
</dbReference>
<gene>
    <name evidence="4" type="ordered locus">Celf_3170</name>
</gene>
<dbReference type="AlphaFoldDB" id="F4GZW8"/>
<dbReference type="PROSITE" id="PS01045">
    <property type="entry name" value="SQUALEN_PHYTOEN_SYN_2"/>
    <property type="match status" value="1"/>
</dbReference>
<dbReference type="EMBL" id="CP002666">
    <property type="protein sequence ID" value="AEE47284.1"/>
    <property type="molecule type" value="Genomic_DNA"/>
</dbReference>
<protein>
    <submittedName>
        <fullName evidence="4">Squalene/phytoene synthase</fullName>
    </submittedName>
</protein>
<evidence type="ECO:0000256" key="1">
    <source>
        <dbReference type="ARBA" id="ARBA00004684"/>
    </source>
</evidence>
<sequence>MVVEHAHEPARRPDAPRPAAPAGARDAFAGAAHDRSVRLYDTTAARTSALVLGAYSTSFGWGSRLLGRRAHRDIEAVYGLVRLADEVVDTFGGPGAAQELDELEAQTVRALRTGYSTNLVVHAFARTARRTGITTAETAPFFASMRADLHATVHDRESFEQYVYGSAEVVGLMCVRVFLNADRIPGEPLVEPDPQQVAGARALGAAFQKINFLRDLGVDAHELGRAYFPGTERGRLTEEQRAQVLDEIGRDVAVARAALPRLPGRSRYAVAATLALYDRLLADLAAQPADRLTAARVRVPGPVKVRVVAGAVGRQWWARRRAGGRDGQA</sequence>
<evidence type="ECO:0000256" key="3">
    <source>
        <dbReference type="SAM" id="MobiDB-lite"/>
    </source>
</evidence>
<dbReference type="InterPro" id="IPR044843">
    <property type="entry name" value="Trans_IPPS_bact-type"/>
</dbReference>
<evidence type="ECO:0000313" key="5">
    <source>
        <dbReference type="Proteomes" id="UP000008460"/>
    </source>
</evidence>
<dbReference type="STRING" id="590998.Celf_3170"/>
<dbReference type="SFLD" id="SFLDG01018">
    <property type="entry name" value="Squalene/Phytoene_Synthase_Lik"/>
    <property type="match status" value="1"/>
</dbReference>
<dbReference type="InterPro" id="IPR008949">
    <property type="entry name" value="Isoprenoid_synthase_dom_sf"/>
</dbReference>
<dbReference type="GO" id="GO:0008299">
    <property type="term" value="P:isoprenoid biosynthetic process"/>
    <property type="evidence" value="ECO:0007669"/>
    <property type="project" value="UniProtKB-ARBA"/>
</dbReference>
<evidence type="ECO:0000256" key="2">
    <source>
        <dbReference type="ARBA" id="ARBA00022679"/>
    </source>
</evidence>
<name>F4GZW8_CELFA</name>
<proteinExistence type="predicted"/>
<feature type="compositionally biased region" description="Basic and acidic residues" evidence="3">
    <location>
        <begin position="1"/>
        <end position="15"/>
    </location>
</feature>
<dbReference type="UniPathway" id="UPA00799"/>
<dbReference type="SUPFAM" id="SSF48576">
    <property type="entry name" value="Terpenoid synthases"/>
    <property type="match status" value="1"/>
</dbReference>
<dbReference type="SFLD" id="SFLDS00005">
    <property type="entry name" value="Isoprenoid_Synthase_Type_I"/>
    <property type="match status" value="1"/>
</dbReference>
<evidence type="ECO:0000313" key="4">
    <source>
        <dbReference type="EMBL" id="AEE47284.1"/>
    </source>
</evidence>
<dbReference type="PANTHER" id="PTHR31480">
    <property type="entry name" value="BIFUNCTIONAL LYCOPENE CYCLASE/PHYTOENE SYNTHASE"/>
    <property type="match status" value="1"/>
</dbReference>
<reference evidence="4 5" key="1">
    <citation type="submission" date="2011-04" db="EMBL/GenBank/DDBJ databases">
        <title>Complete sequence of Cellulomonas fimi ATCC 484.</title>
        <authorList>
            <consortium name="US DOE Joint Genome Institute"/>
            <person name="Lucas S."/>
            <person name="Han J."/>
            <person name="Lapidus A."/>
            <person name="Cheng J.-F."/>
            <person name="Goodwin L."/>
            <person name="Pitluck S."/>
            <person name="Peters L."/>
            <person name="Chertkov O."/>
            <person name="Detter J.C."/>
            <person name="Han C."/>
            <person name="Tapia R."/>
            <person name="Land M."/>
            <person name="Hauser L."/>
            <person name="Kyrpides N."/>
            <person name="Ivanova N."/>
            <person name="Ovchinnikova G."/>
            <person name="Pagani I."/>
            <person name="Mead D."/>
            <person name="Brumm P."/>
            <person name="Woyke T."/>
        </authorList>
    </citation>
    <scope>NUCLEOTIDE SEQUENCE [LARGE SCALE GENOMIC DNA]</scope>
    <source>
        <strain evidence="5">ATCC 484 / DSM 20113 / JCM 1341 / NBRC 15513 / NCIMB 8980 / NCTC 7547</strain>
    </source>
</reference>
<feature type="region of interest" description="Disordered" evidence="3">
    <location>
        <begin position="1"/>
        <end position="24"/>
    </location>
</feature>
<dbReference type="Gene3D" id="1.10.600.10">
    <property type="entry name" value="Farnesyl Diphosphate Synthase"/>
    <property type="match status" value="1"/>
</dbReference>